<protein>
    <recommendedName>
        <fullName evidence="7">CWF19-like protein 2</fullName>
    </recommendedName>
</protein>
<evidence type="ECO:0000259" key="3">
    <source>
        <dbReference type="Pfam" id="PF04676"/>
    </source>
</evidence>
<evidence type="ECO:0000256" key="2">
    <source>
        <dbReference type="SAM" id="MobiDB-lite"/>
    </source>
</evidence>
<dbReference type="PANTHER" id="PTHR12072:SF5">
    <property type="entry name" value="CWF19-LIKE PROTEIN 2"/>
    <property type="match status" value="1"/>
</dbReference>
<evidence type="ECO:0000313" key="5">
    <source>
        <dbReference type="EMBL" id="CAK8686440.1"/>
    </source>
</evidence>
<dbReference type="SUPFAM" id="SSF54197">
    <property type="entry name" value="HIT-like"/>
    <property type="match status" value="1"/>
</dbReference>
<comment type="similarity">
    <text evidence="1">Belongs to the CWF19 family.</text>
</comment>
<proteinExistence type="inferred from homology"/>
<name>A0ABP0G4G3_CLALP</name>
<dbReference type="PANTHER" id="PTHR12072">
    <property type="entry name" value="CWF19, CELL CYCLE CONTROL PROTEIN"/>
    <property type="match status" value="1"/>
</dbReference>
<evidence type="ECO:0000256" key="1">
    <source>
        <dbReference type="ARBA" id="ARBA00006795"/>
    </source>
</evidence>
<feature type="compositionally biased region" description="Basic and acidic residues" evidence="2">
    <location>
        <begin position="186"/>
        <end position="207"/>
    </location>
</feature>
<dbReference type="Pfam" id="PF04677">
    <property type="entry name" value="CwfJ_C_1"/>
    <property type="match status" value="1"/>
</dbReference>
<feature type="region of interest" description="Disordered" evidence="2">
    <location>
        <begin position="318"/>
        <end position="345"/>
    </location>
</feature>
<gene>
    <name evidence="5" type="ORF">CVLEPA_LOCUS18370</name>
</gene>
<feature type="compositionally biased region" description="Polar residues" evidence="2">
    <location>
        <begin position="264"/>
        <end position="273"/>
    </location>
</feature>
<comment type="caution">
    <text evidence="5">The sequence shown here is derived from an EMBL/GenBank/DDBJ whole genome shotgun (WGS) entry which is preliminary data.</text>
</comment>
<sequence length="697" mass="80173">MDVETKKKKHHKKNHREESRSSNESDQDEWVEKGNPLPKEQWMQEDFLSGIRTISSKEAKEQAKAKTEANIPSLKSLQTIDQMGQHKKELNPYWKMGGDGLPSEMQETKKPEMIPDLSWLQSSLRRMQEQSKESGRGIESIAAERYGSWKAFQQLLDKAETKAGKSSSRRREESERRRSSGRRFMKPSDDYKPQERYHSRSGRDMRRNTSSKSWKKPLQQSVKGDPPEKVGHQKNEDQNFPTNKPSQVLELVPCADEGKKAKQDQPTVVSPDTNKVKILSEQEKNVIGAKIIRAEMMSNDKLVKKLKKKLELSKEAEAVMKSGNVDKSESGYKRANSDSGDSDEDGAIILTRMTKSGQEWPITESEMPLSSKMAKKLKHKKVKVHDEEGQREKYFADDDRYTLKDLVERERNGLAEDQTETLSRLSSKLFRKTDGDNFTLDDMFESQAGKVNCKAQEEEKNRRRAISEQKKLMRRLEKCKHCFGNRENPKHLIIAIGRVSYLKLPSHRALQPGHCIIAPMHHCATGTSLDEDVWEEIRQFMRALCRMFMEEDEDCVFLQTCVGLKHSPHFFIECIPMPKEIGDLAPIYFKKAIQECEGEWAQNKALIDTRGRSVKGKVPVGLPYFAVDFGMDGGFAHVIEDEIRFPSYFGREIVGGMLSAEPLLWRKPKEEELGEQTKRTLQFESRFKKFDFSSPTE</sequence>
<feature type="domain" description="Cwf19-like protein C-terminal" evidence="3">
    <location>
        <begin position="599"/>
        <end position="692"/>
    </location>
</feature>
<evidence type="ECO:0008006" key="7">
    <source>
        <dbReference type="Google" id="ProtNLM"/>
    </source>
</evidence>
<feature type="region of interest" description="Disordered" evidence="2">
    <location>
        <begin position="1"/>
        <end position="42"/>
    </location>
</feature>
<keyword evidence="6" id="KW-1185">Reference proteome</keyword>
<feature type="compositionally biased region" description="Polar residues" evidence="2">
    <location>
        <begin position="208"/>
        <end position="222"/>
    </location>
</feature>
<dbReference type="InterPro" id="IPR040194">
    <property type="entry name" value="Cwf19-like"/>
</dbReference>
<feature type="compositionally biased region" description="Basic and acidic residues" evidence="2">
    <location>
        <begin position="318"/>
        <end position="336"/>
    </location>
</feature>
<organism evidence="5 6">
    <name type="scientific">Clavelina lepadiformis</name>
    <name type="common">Light-bulb sea squirt</name>
    <name type="synonym">Ascidia lepadiformis</name>
    <dbReference type="NCBI Taxonomy" id="159417"/>
    <lineage>
        <taxon>Eukaryota</taxon>
        <taxon>Metazoa</taxon>
        <taxon>Chordata</taxon>
        <taxon>Tunicata</taxon>
        <taxon>Ascidiacea</taxon>
        <taxon>Aplousobranchia</taxon>
        <taxon>Clavelinidae</taxon>
        <taxon>Clavelina</taxon>
    </lineage>
</organism>
<evidence type="ECO:0000313" key="6">
    <source>
        <dbReference type="Proteomes" id="UP001642483"/>
    </source>
</evidence>
<feature type="compositionally biased region" description="Basic residues" evidence="2">
    <location>
        <begin position="1"/>
        <end position="14"/>
    </location>
</feature>
<feature type="compositionally biased region" description="Basic and acidic residues" evidence="2">
    <location>
        <begin position="157"/>
        <end position="178"/>
    </location>
</feature>
<dbReference type="Gene3D" id="3.30.428.10">
    <property type="entry name" value="HIT-like"/>
    <property type="match status" value="1"/>
</dbReference>
<evidence type="ECO:0000259" key="4">
    <source>
        <dbReference type="Pfam" id="PF04677"/>
    </source>
</evidence>
<feature type="region of interest" description="Disordered" evidence="2">
    <location>
        <begin position="157"/>
        <end position="274"/>
    </location>
</feature>
<dbReference type="InterPro" id="IPR036265">
    <property type="entry name" value="HIT-like_sf"/>
</dbReference>
<dbReference type="InterPro" id="IPR006767">
    <property type="entry name" value="Cwf19-like_C_dom-2"/>
</dbReference>
<dbReference type="EMBL" id="CAWYQH010000102">
    <property type="protein sequence ID" value="CAK8686440.1"/>
    <property type="molecule type" value="Genomic_DNA"/>
</dbReference>
<dbReference type="Proteomes" id="UP001642483">
    <property type="component" value="Unassembled WGS sequence"/>
</dbReference>
<accession>A0ABP0G4G3</accession>
<reference evidence="5 6" key="1">
    <citation type="submission" date="2024-02" db="EMBL/GenBank/DDBJ databases">
        <authorList>
            <person name="Daric V."/>
            <person name="Darras S."/>
        </authorList>
    </citation>
    <scope>NUCLEOTIDE SEQUENCE [LARGE SCALE GENOMIC DNA]</scope>
</reference>
<dbReference type="Pfam" id="PF04676">
    <property type="entry name" value="CwfJ_C_2"/>
    <property type="match status" value="1"/>
</dbReference>
<feature type="domain" description="Cwf19-like C-terminal" evidence="4">
    <location>
        <begin position="467"/>
        <end position="590"/>
    </location>
</feature>
<dbReference type="InterPro" id="IPR006768">
    <property type="entry name" value="Cwf19-like_C_dom-1"/>
</dbReference>
<feature type="compositionally biased region" description="Basic and acidic residues" evidence="2">
    <location>
        <begin position="225"/>
        <end position="237"/>
    </location>
</feature>